<evidence type="ECO:0000313" key="6">
    <source>
        <dbReference type="EMBL" id="MFC4533125.1"/>
    </source>
</evidence>
<evidence type="ECO:0000313" key="7">
    <source>
        <dbReference type="Proteomes" id="UP001596004"/>
    </source>
</evidence>
<name>A0ABV9CJW8_9ACTN</name>
<gene>
    <name evidence="6" type="ORF">ACFO60_20325</name>
</gene>
<keyword evidence="1" id="KW-0285">Flavoprotein</keyword>
<reference evidence="7" key="1">
    <citation type="journal article" date="2019" name="Int. J. Syst. Evol. Microbiol.">
        <title>The Global Catalogue of Microorganisms (GCM) 10K type strain sequencing project: providing services to taxonomists for standard genome sequencing and annotation.</title>
        <authorList>
            <consortium name="The Broad Institute Genomics Platform"/>
            <consortium name="The Broad Institute Genome Sequencing Center for Infectious Disease"/>
            <person name="Wu L."/>
            <person name="Ma J."/>
        </authorList>
    </citation>
    <scope>NUCLEOTIDE SEQUENCE [LARGE SCALE GENOMIC DNA]</scope>
    <source>
        <strain evidence="7">CGMCC 4.7132</strain>
    </source>
</reference>
<proteinExistence type="predicted"/>
<keyword evidence="2" id="KW-0274">FAD</keyword>
<dbReference type="SUPFAM" id="SSF51905">
    <property type="entry name" value="FAD/NAD(P)-binding domain"/>
    <property type="match status" value="1"/>
</dbReference>
<evidence type="ECO:0000256" key="2">
    <source>
        <dbReference type="ARBA" id="ARBA00022827"/>
    </source>
</evidence>
<keyword evidence="7" id="KW-1185">Reference proteome</keyword>
<evidence type="ECO:0000259" key="5">
    <source>
        <dbReference type="Pfam" id="PF01494"/>
    </source>
</evidence>
<evidence type="ECO:0000256" key="4">
    <source>
        <dbReference type="ARBA" id="ARBA00023033"/>
    </source>
</evidence>
<keyword evidence="3" id="KW-0560">Oxidoreductase</keyword>
<evidence type="ECO:0000256" key="3">
    <source>
        <dbReference type="ARBA" id="ARBA00023002"/>
    </source>
</evidence>
<dbReference type="PRINTS" id="PR00420">
    <property type="entry name" value="RNGMNOXGNASE"/>
</dbReference>
<feature type="domain" description="FAD-binding" evidence="5">
    <location>
        <begin position="135"/>
        <end position="389"/>
    </location>
</feature>
<dbReference type="Pfam" id="PF01494">
    <property type="entry name" value="FAD_binding_3"/>
    <property type="match status" value="1"/>
</dbReference>
<organism evidence="6 7">
    <name type="scientific">Sphaerisporangium dianthi</name>
    <dbReference type="NCBI Taxonomy" id="1436120"/>
    <lineage>
        <taxon>Bacteria</taxon>
        <taxon>Bacillati</taxon>
        <taxon>Actinomycetota</taxon>
        <taxon>Actinomycetes</taxon>
        <taxon>Streptosporangiales</taxon>
        <taxon>Streptosporangiaceae</taxon>
        <taxon>Sphaerisporangium</taxon>
    </lineage>
</organism>
<comment type="caution">
    <text evidence="6">The sequence shown here is derived from an EMBL/GenBank/DDBJ whole genome shotgun (WGS) entry which is preliminary data.</text>
</comment>
<dbReference type="PANTHER" id="PTHR47178">
    <property type="entry name" value="MONOOXYGENASE, FAD-BINDING"/>
    <property type="match status" value="1"/>
</dbReference>
<dbReference type="InterPro" id="IPR036188">
    <property type="entry name" value="FAD/NAD-bd_sf"/>
</dbReference>
<dbReference type="Gene3D" id="3.50.50.60">
    <property type="entry name" value="FAD/NAD(P)-binding domain"/>
    <property type="match status" value="1"/>
</dbReference>
<evidence type="ECO:0000256" key="1">
    <source>
        <dbReference type="ARBA" id="ARBA00022630"/>
    </source>
</evidence>
<dbReference type="RefSeq" id="WP_380842214.1">
    <property type="nucleotide sequence ID" value="NZ_JBHSFP010000013.1"/>
</dbReference>
<dbReference type="Proteomes" id="UP001596004">
    <property type="component" value="Unassembled WGS sequence"/>
</dbReference>
<keyword evidence="4" id="KW-0503">Monooxygenase</keyword>
<dbReference type="InterPro" id="IPR002938">
    <property type="entry name" value="FAD-bd"/>
</dbReference>
<dbReference type="EMBL" id="JBHSFP010000013">
    <property type="protein sequence ID" value="MFC4533125.1"/>
    <property type="molecule type" value="Genomic_DNA"/>
</dbReference>
<accession>A0ABV9CJW8</accession>
<sequence length="405" mass="43184">MSTLGKVLIIGSGLGGLTLARSLRGGAIDVAVFERDASPWDRPQGYRLHLDDDAVNAAREVLPGHLIALFEATSQFTEPFTAILSTDLSVVKRLPSHDDHGDHGDVWPDRGNSVHANVDRATLRQILMSGLDDVVHFGKKLERYENTADGVTAYFSDGTTAHGDVLVGADGVRSAVRAQRAPRLTTVDAGITAIYGRLPLDAARLRVPVEALTDIFAIASDDRKVFLGLGSVRFPTAPAKAAAHWSPGTAMRDQDDYVVCVVGGRHRFFPGADDLSGERLRDLAAGTVADWHGQAADLVRQGDAEAFFPVRMHTSVPGSLDAPTNVTLLGDAVHAMTPTLGRGANLAMRDAALLGRALRAVAAGDGELGEALSRYERDMTAYGFSVVREAARIGEQRMAQNPLPA</sequence>
<dbReference type="PANTHER" id="PTHR47178:SF5">
    <property type="entry name" value="FAD-BINDING DOMAIN-CONTAINING PROTEIN"/>
    <property type="match status" value="1"/>
</dbReference>
<protein>
    <submittedName>
        <fullName evidence="6">FAD-dependent oxidoreductase</fullName>
    </submittedName>
</protein>